<evidence type="ECO:0000256" key="1">
    <source>
        <dbReference type="ARBA" id="ARBA00000085"/>
    </source>
</evidence>
<keyword evidence="22" id="KW-1185">Reference proteome</keyword>
<accession>A0A9X2I940</accession>
<dbReference type="PANTHER" id="PTHR45453">
    <property type="entry name" value="PHOSPHATE REGULON SENSOR PROTEIN PHOR"/>
    <property type="match status" value="1"/>
</dbReference>
<comment type="caution">
    <text evidence="21">The sequence shown here is derived from an EMBL/GenBank/DDBJ whole genome shotgun (WGS) entry which is preliminary data.</text>
</comment>
<sequence>MLQGFHAEVKRLVVILAIAIVIGLLIDQLAWTLLFCASWYIGWHLWQMLRLNIWLQGKRKAQPPESSGLWGEVFDAIYHLQRRQKREKKNLQAVINRVQETTSALKDGVILLDWRGYLDWWNPSAQRLLGFYNSDQGQSVINFIRHPRFVDYFEAGEYAEPLDIPSPRFPDKRLQFQITRFGKNERLIVVRDITQIYHLEQMRKDFVANVSHELRTPLTVISGYLETLADNNAIAAWDKPLEQMQQQSKRMSLLINDLIMLSKLETTDTGFNQKRLPLEPLLQTIKSEASVLAGEKHQTITLESSPDISIIGNEKELHSACSNLVINAVKYTPEEGKIDMRLWRSGPYVYFSVTDNGMGFETKHIPHLTERFYRVDASRNSKTGGTGLGLAIVKHVLLRHDAELQINSEVGQGSVFTCVFPANDQQTGVRPADK</sequence>
<evidence type="ECO:0000256" key="6">
    <source>
        <dbReference type="ARBA" id="ARBA00022475"/>
    </source>
</evidence>
<organism evidence="21 22">
    <name type="scientific">Gilvimarinus xylanilyticus</name>
    <dbReference type="NCBI Taxonomy" id="2944139"/>
    <lineage>
        <taxon>Bacteria</taxon>
        <taxon>Pseudomonadati</taxon>
        <taxon>Pseudomonadota</taxon>
        <taxon>Gammaproteobacteria</taxon>
        <taxon>Cellvibrionales</taxon>
        <taxon>Cellvibrionaceae</taxon>
        <taxon>Gilvimarinus</taxon>
    </lineage>
</organism>
<dbReference type="SMART" id="SM00387">
    <property type="entry name" value="HATPase_c"/>
    <property type="match status" value="1"/>
</dbReference>
<dbReference type="NCBIfam" id="NF008235">
    <property type="entry name" value="PRK11006.1"/>
    <property type="match status" value="1"/>
</dbReference>
<dbReference type="GO" id="GO:0005886">
    <property type="term" value="C:plasma membrane"/>
    <property type="evidence" value="ECO:0007669"/>
    <property type="project" value="UniProtKB-SubCell"/>
</dbReference>
<keyword evidence="5" id="KW-0813">Transport</keyword>
<evidence type="ECO:0000259" key="20">
    <source>
        <dbReference type="PROSITE" id="PS50112"/>
    </source>
</evidence>
<gene>
    <name evidence="21" type="primary">phoR</name>
    <name evidence="21" type="ORF">M6D89_17010</name>
</gene>
<evidence type="ECO:0000259" key="19">
    <source>
        <dbReference type="PROSITE" id="PS50109"/>
    </source>
</evidence>
<dbReference type="NCBIfam" id="TIGR02966">
    <property type="entry name" value="phoR_proteo"/>
    <property type="match status" value="1"/>
</dbReference>
<dbReference type="Gene3D" id="3.30.565.10">
    <property type="entry name" value="Histidine kinase-like ATPase, C-terminal domain"/>
    <property type="match status" value="1"/>
</dbReference>
<keyword evidence="12 21" id="KW-0418">Kinase</keyword>
<dbReference type="InterPro" id="IPR014310">
    <property type="entry name" value="Sig_transdc_His_kinase_PhoR"/>
</dbReference>
<feature type="domain" description="PAS" evidence="20">
    <location>
        <begin position="87"/>
        <end position="135"/>
    </location>
</feature>
<dbReference type="GO" id="GO:0005524">
    <property type="term" value="F:ATP binding"/>
    <property type="evidence" value="ECO:0007669"/>
    <property type="project" value="UniProtKB-KW"/>
</dbReference>
<evidence type="ECO:0000256" key="14">
    <source>
        <dbReference type="ARBA" id="ARBA00022989"/>
    </source>
</evidence>
<dbReference type="SUPFAM" id="SSF55785">
    <property type="entry name" value="PYP-like sensor domain (PAS domain)"/>
    <property type="match status" value="1"/>
</dbReference>
<dbReference type="Proteomes" id="UP001139319">
    <property type="component" value="Unassembled WGS sequence"/>
</dbReference>
<dbReference type="SUPFAM" id="SSF55874">
    <property type="entry name" value="ATPase domain of HSP90 chaperone/DNA topoisomerase II/histidine kinase"/>
    <property type="match status" value="1"/>
</dbReference>
<dbReference type="InterPro" id="IPR004358">
    <property type="entry name" value="Sig_transdc_His_kin-like_C"/>
</dbReference>
<dbReference type="PROSITE" id="PS50109">
    <property type="entry name" value="HIS_KIN"/>
    <property type="match status" value="1"/>
</dbReference>
<dbReference type="GO" id="GO:0006817">
    <property type="term" value="P:phosphate ion transport"/>
    <property type="evidence" value="ECO:0007669"/>
    <property type="project" value="UniProtKB-KW"/>
</dbReference>
<evidence type="ECO:0000256" key="11">
    <source>
        <dbReference type="ARBA" id="ARBA00022741"/>
    </source>
</evidence>
<evidence type="ECO:0000256" key="2">
    <source>
        <dbReference type="ARBA" id="ARBA00004236"/>
    </source>
</evidence>
<comment type="function">
    <text evidence="17">Member of the two-component regulatory system PhoR/PhoB involved in the phosphate regulon genes expression. PhoR may function as a membrane-associated protein kinase that phosphorylates PhoB in response to environmental signals.</text>
</comment>
<dbReference type="RefSeq" id="WP_253969294.1">
    <property type="nucleotide sequence ID" value="NZ_JAMFTH010000009.1"/>
</dbReference>
<dbReference type="FunFam" id="3.30.565.10:FF:000032">
    <property type="entry name" value="Phosphate regulon sensor histidine kinase PhoR"/>
    <property type="match status" value="1"/>
</dbReference>
<dbReference type="SMART" id="SM00388">
    <property type="entry name" value="HisKA"/>
    <property type="match status" value="1"/>
</dbReference>
<keyword evidence="7" id="KW-0597">Phosphoprotein</keyword>
<dbReference type="SUPFAM" id="SSF47384">
    <property type="entry name" value="Homodimeric domain of signal transducing histidine kinase"/>
    <property type="match status" value="1"/>
</dbReference>
<evidence type="ECO:0000256" key="3">
    <source>
        <dbReference type="ARBA" id="ARBA00012438"/>
    </source>
</evidence>
<comment type="subcellular location">
    <subcellularLocation>
        <location evidence="2">Cell membrane</location>
    </subcellularLocation>
</comment>
<dbReference type="Pfam" id="PF00512">
    <property type="entry name" value="HisKA"/>
    <property type="match status" value="1"/>
</dbReference>
<dbReference type="GO" id="GO:0016036">
    <property type="term" value="P:cellular response to phosphate starvation"/>
    <property type="evidence" value="ECO:0007669"/>
    <property type="project" value="TreeGrafter"/>
</dbReference>
<keyword evidence="6" id="KW-1003">Cell membrane</keyword>
<keyword evidence="13" id="KW-0067">ATP-binding</keyword>
<proteinExistence type="predicted"/>
<keyword evidence="14 18" id="KW-1133">Transmembrane helix</keyword>
<protein>
    <recommendedName>
        <fullName evidence="4">Phosphate regulon sensor protein PhoR</fullName>
        <ecNumber evidence="3">2.7.13.3</ecNumber>
    </recommendedName>
</protein>
<keyword evidence="15" id="KW-0902">Two-component regulatory system</keyword>
<dbReference type="CDD" id="cd00082">
    <property type="entry name" value="HisKA"/>
    <property type="match status" value="1"/>
</dbReference>
<dbReference type="InterPro" id="IPR021766">
    <property type="entry name" value="PhoR_N"/>
</dbReference>
<dbReference type="GO" id="GO:0004721">
    <property type="term" value="F:phosphoprotein phosphatase activity"/>
    <property type="evidence" value="ECO:0007669"/>
    <property type="project" value="InterPro"/>
</dbReference>
<evidence type="ECO:0000256" key="10">
    <source>
        <dbReference type="ARBA" id="ARBA00022692"/>
    </source>
</evidence>
<dbReference type="InterPro" id="IPR036097">
    <property type="entry name" value="HisK_dim/P_sf"/>
</dbReference>
<dbReference type="InterPro" id="IPR035965">
    <property type="entry name" value="PAS-like_dom_sf"/>
</dbReference>
<evidence type="ECO:0000313" key="21">
    <source>
        <dbReference type="EMBL" id="MCP8901007.1"/>
    </source>
</evidence>
<evidence type="ECO:0000256" key="9">
    <source>
        <dbReference type="ARBA" id="ARBA00022679"/>
    </source>
</evidence>
<evidence type="ECO:0000256" key="13">
    <source>
        <dbReference type="ARBA" id="ARBA00022840"/>
    </source>
</evidence>
<dbReference type="InterPro" id="IPR003661">
    <property type="entry name" value="HisK_dim/P_dom"/>
</dbReference>
<dbReference type="EC" id="2.7.13.3" evidence="3"/>
<evidence type="ECO:0000256" key="16">
    <source>
        <dbReference type="ARBA" id="ARBA00023136"/>
    </source>
</evidence>
<comment type="catalytic activity">
    <reaction evidence="1">
        <text>ATP + protein L-histidine = ADP + protein N-phospho-L-histidine.</text>
        <dbReference type="EC" id="2.7.13.3"/>
    </reaction>
</comment>
<feature type="domain" description="Histidine kinase" evidence="19">
    <location>
        <begin position="209"/>
        <end position="424"/>
    </location>
</feature>
<dbReference type="InterPro" id="IPR005467">
    <property type="entry name" value="His_kinase_dom"/>
</dbReference>
<keyword evidence="9" id="KW-0808">Transferase</keyword>
<evidence type="ECO:0000313" key="22">
    <source>
        <dbReference type="Proteomes" id="UP001139319"/>
    </source>
</evidence>
<dbReference type="PRINTS" id="PR00344">
    <property type="entry name" value="BCTRLSENSOR"/>
</dbReference>
<dbReference type="FunFam" id="1.10.287.130:FF:000001">
    <property type="entry name" value="Two-component sensor histidine kinase"/>
    <property type="match status" value="1"/>
</dbReference>
<keyword evidence="16 18" id="KW-0472">Membrane</keyword>
<keyword evidence="8" id="KW-0592">Phosphate transport</keyword>
<dbReference type="InterPro" id="IPR000014">
    <property type="entry name" value="PAS"/>
</dbReference>
<dbReference type="PROSITE" id="PS50112">
    <property type="entry name" value="PAS"/>
    <property type="match status" value="1"/>
</dbReference>
<name>A0A9X2I940_9GAMM</name>
<dbReference type="Gene3D" id="1.10.287.130">
    <property type="match status" value="1"/>
</dbReference>
<evidence type="ECO:0000256" key="8">
    <source>
        <dbReference type="ARBA" id="ARBA00022592"/>
    </source>
</evidence>
<dbReference type="InterPro" id="IPR050351">
    <property type="entry name" value="BphY/WalK/GraS-like"/>
</dbReference>
<dbReference type="InterPro" id="IPR036890">
    <property type="entry name" value="HATPase_C_sf"/>
</dbReference>
<dbReference type="AlphaFoldDB" id="A0A9X2I940"/>
<evidence type="ECO:0000256" key="4">
    <source>
        <dbReference type="ARBA" id="ARBA00019665"/>
    </source>
</evidence>
<evidence type="ECO:0000256" key="5">
    <source>
        <dbReference type="ARBA" id="ARBA00022448"/>
    </source>
</evidence>
<dbReference type="EMBL" id="JAMFTH010000009">
    <property type="protein sequence ID" value="MCP8901007.1"/>
    <property type="molecule type" value="Genomic_DNA"/>
</dbReference>
<evidence type="ECO:0000256" key="7">
    <source>
        <dbReference type="ARBA" id="ARBA00022553"/>
    </source>
</evidence>
<dbReference type="PANTHER" id="PTHR45453:SF1">
    <property type="entry name" value="PHOSPHATE REGULON SENSOR PROTEIN PHOR"/>
    <property type="match status" value="1"/>
</dbReference>
<reference evidence="21" key="2">
    <citation type="submission" date="2023-01" db="EMBL/GenBank/DDBJ databases">
        <title>Gilvimarinus xylanilyticus HB14 isolated from Caulerpa lentillifera aquaculture base in Hainan, China.</title>
        <authorList>
            <person name="Zhang Y.-J."/>
        </authorList>
    </citation>
    <scope>NUCLEOTIDE SEQUENCE</scope>
    <source>
        <strain evidence="21">HB14</strain>
    </source>
</reference>
<evidence type="ECO:0000256" key="15">
    <source>
        <dbReference type="ARBA" id="ARBA00023012"/>
    </source>
</evidence>
<keyword evidence="11" id="KW-0547">Nucleotide-binding</keyword>
<dbReference type="Pfam" id="PF11808">
    <property type="entry name" value="PhoR"/>
    <property type="match status" value="1"/>
</dbReference>
<reference evidence="21" key="1">
    <citation type="submission" date="2022-05" db="EMBL/GenBank/DDBJ databases">
        <authorList>
            <person name="Sun H.-N."/>
        </authorList>
    </citation>
    <scope>NUCLEOTIDE SEQUENCE</scope>
    <source>
        <strain evidence="21">HB14</strain>
    </source>
</reference>
<evidence type="ECO:0000256" key="17">
    <source>
        <dbReference type="ARBA" id="ARBA00025207"/>
    </source>
</evidence>
<keyword evidence="10 18" id="KW-0812">Transmembrane</keyword>
<feature type="transmembrane region" description="Helical" evidence="18">
    <location>
        <begin position="12"/>
        <end position="41"/>
    </location>
</feature>
<dbReference type="InterPro" id="IPR003594">
    <property type="entry name" value="HATPase_dom"/>
</dbReference>
<evidence type="ECO:0000256" key="18">
    <source>
        <dbReference type="SAM" id="Phobius"/>
    </source>
</evidence>
<dbReference type="Gene3D" id="3.30.450.20">
    <property type="entry name" value="PAS domain"/>
    <property type="match status" value="1"/>
</dbReference>
<dbReference type="Pfam" id="PF02518">
    <property type="entry name" value="HATPase_c"/>
    <property type="match status" value="1"/>
</dbReference>
<evidence type="ECO:0000256" key="12">
    <source>
        <dbReference type="ARBA" id="ARBA00022777"/>
    </source>
</evidence>
<dbReference type="GO" id="GO:0000155">
    <property type="term" value="F:phosphorelay sensor kinase activity"/>
    <property type="evidence" value="ECO:0007669"/>
    <property type="project" value="InterPro"/>
</dbReference>